<comment type="caution">
    <text evidence="1">The sequence shown here is derived from an EMBL/GenBank/DDBJ whole genome shotgun (WGS) entry which is preliminary data.</text>
</comment>
<dbReference type="RefSeq" id="WP_195749623.1">
    <property type="nucleotide sequence ID" value="NZ_JADOFP010000004.1"/>
</dbReference>
<reference evidence="1" key="1">
    <citation type="submission" date="2020-11" db="EMBL/GenBank/DDBJ databases">
        <title>Antibiotic susceptibility profiles of Pediococcus pentosaceus from various origins and their implications for the safety assessment of strains with food-technology applications.</title>
        <authorList>
            <person name="Shani N."/>
            <person name="Oberhaensli S."/>
            <person name="Arias E."/>
        </authorList>
    </citation>
    <scope>NUCLEOTIDE SEQUENCE</scope>
    <source>
        <strain evidence="1">FAM 24207</strain>
    </source>
</reference>
<dbReference type="EMBL" id="JADOFP010000004">
    <property type="protein sequence ID" value="MBF7114949.1"/>
    <property type="molecule type" value="Genomic_DNA"/>
</dbReference>
<evidence type="ECO:0000313" key="2">
    <source>
        <dbReference type="Proteomes" id="UP001194632"/>
    </source>
</evidence>
<proteinExistence type="predicted"/>
<dbReference type="Proteomes" id="UP001194632">
    <property type="component" value="Unassembled WGS sequence"/>
</dbReference>
<organism evidence="1 2">
    <name type="scientific">Pediococcus pentosaceus</name>
    <dbReference type="NCBI Taxonomy" id="1255"/>
    <lineage>
        <taxon>Bacteria</taxon>
        <taxon>Bacillati</taxon>
        <taxon>Bacillota</taxon>
        <taxon>Bacilli</taxon>
        <taxon>Lactobacillales</taxon>
        <taxon>Lactobacillaceae</taxon>
        <taxon>Pediococcus</taxon>
    </lineage>
</organism>
<dbReference type="AlphaFoldDB" id="A0AB73HFP1"/>
<gene>
    <name evidence="1" type="ORF">ITQ90_05540</name>
</gene>
<sequence length="72" mass="8553">MNINNLSSNEATFAKFLEQRFEYHNQDMIKALLAIDKSMTKLRYNHYDVFKAYKKLSSQQKNHVIAEILLPF</sequence>
<protein>
    <submittedName>
        <fullName evidence="1">Uncharacterized protein</fullName>
    </submittedName>
</protein>
<accession>A0AB73HFP1</accession>
<name>A0AB73HFP1_PEDPE</name>
<evidence type="ECO:0000313" key="1">
    <source>
        <dbReference type="EMBL" id="MBF7114949.1"/>
    </source>
</evidence>